<dbReference type="AlphaFoldDB" id="M7BXM3"/>
<organism evidence="1 2">
    <name type="scientific">Chelonia mydas</name>
    <name type="common">Green sea-turtle</name>
    <name type="synonym">Chelonia agassizi</name>
    <dbReference type="NCBI Taxonomy" id="8469"/>
    <lineage>
        <taxon>Eukaryota</taxon>
        <taxon>Metazoa</taxon>
        <taxon>Chordata</taxon>
        <taxon>Craniata</taxon>
        <taxon>Vertebrata</taxon>
        <taxon>Euteleostomi</taxon>
        <taxon>Archelosauria</taxon>
        <taxon>Testudinata</taxon>
        <taxon>Testudines</taxon>
        <taxon>Cryptodira</taxon>
        <taxon>Durocryptodira</taxon>
        <taxon>Americhelydia</taxon>
        <taxon>Chelonioidea</taxon>
        <taxon>Cheloniidae</taxon>
        <taxon>Chelonia</taxon>
    </lineage>
</organism>
<proteinExistence type="predicted"/>
<name>M7BXM3_CHEMY</name>
<accession>M7BXM3</accession>
<protein>
    <submittedName>
        <fullName evidence="1">Uncharacterized protein</fullName>
    </submittedName>
</protein>
<dbReference type="EMBL" id="KB538574">
    <property type="protein sequence ID" value="EMP32832.1"/>
    <property type="molecule type" value="Genomic_DNA"/>
</dbReference>
<gene>
    <name evidence="1" type="ORF">UY3_10011</name>
</gene>
<dbReference type="Proteomes" id="UP000031443">
    <property type="component" value="Unassembled WGS sequence"/>
</dbReference>
<evidence type="ECO:0000313" key="1">
    <source>
        <dbReference type="EMBL" id="EMP32832.1"/>
    </source>
</evidence>
<evidence type="ECO:0000313" key="2">
    <source>
        <dbReference type="Proteomes" id="UP000031443"/>
    </source>
</evidence>
<sequence>MLAATITKAFCGAKPTSAESSLTNPTHMECLIDFNGLSSLRRDYRCKLHECSPMCHSLGKMANPYFHRTGTLTHASNPPEANGTTHANKLSTSVHTDLTLIYRTTLILMHMGVSKSFRNIYVQEKCQFLVDFYPVISSQWLRFTVPGQRELQEAAASTSLRPALLPAAPIGEPQPLEAVGIRANVVSAEWATPPADPNTCEGLGPDPMLIGVYESRCIEFNGCRIRTLNITRKKECKCQTCSLNKFVAAAKALSLVRK</sequence>
<keyword evidence="2" id="KW-1185">Reference proteome</keyword>
<reference evidence="2" key="1">
    <citation type="journal article" date="2013" name="Nat. Genet.">
        <title>The draft genomes of soft-shell turtle and green sea turtle yield insights into the development and evolution of the turtle-specific body plan.</title>
        <authorList>
            <person name="Wang Z."/>
            <person name="Pascual-Anaya J."/>
            <person name="Zadissa A."/>
            <person name="Li W."/>
            <person name="Niimura Y."/>
            <person name="Huang Z."/>
            <person name="Li C."/>
            <person name="White S."/>
            <person name="Xiong Z."/>
            <person name="Fang D."/>
            <person name="Wang B."/>
            <person name="Ming Y."/>
            <person name="Chen Y."/>
            <person name="Zheng Y."/>
            <person name="Kuraku S."/>
            <person name="Pignatelli M."/>
            <person name="Herrero J."/>
            <person name="Beal K."/>
            <person name="Nozawa M."/>
            <person name="Li Q."/>
            <person name="Wang J."/>
            <person name="Zhang H."/>
            <person name="Yu L."/>
            <person name="Shigenobu S."/>
            <person name="Wang J."/>
            <person name="Liu J."/>
            <person name="Flicek P."/>
            <person name="Searle S."/>
            <person name="Wang J."/>
            <person name="Kuratani S."/>
            <person name="Yin Y."/>
            <person name="Aken B."/>
            <person name="Zhang G."/>
            <person name="Irie N."/>
        </authorList>
    </citation>
    <scope>NUCLEOTIDE SEQUENCE [LARGE SCALE GENOMIC DNA]</scope>
</reference>